<reference evidence="2" key="1">
    <citation type="submission" date="2013-07" db="EMBL/GenBank/DDBJ databases">
        <title>The Genome Sequence of Cryptococcus dejecticola CBS10117.</title>
        <authorList>
            <consortium name="The Broad Institute Genome Sequencing Platform"/>
            <person name="Cuomo C."/>
            <person name="Litvintseva A."/>
            <person name="Chen Y."/>
            <person name="Heitman J."/>
            <person name="Sun S."/>
            <person name="Springer D."/>
            <person name="Dromer F."/>
            <person name="Young S.K."/>
            <person name="Zeng Q."/>
            <person name="Gargeya S."/>
            <person name="Fitzgerald M."/>
            <person name="Abouelleil A."/>
            <person name="Alvarado L."/>
            <person name="Berlin A.M."/>
            <person name="Chapman S.B."/>
            <person name="Dewar J."/>
            <person name="Goldberg J."/>
            <person name="Griggs A."/>
            <person name="Gujja S."/>
            <person name="Hansen M."/>
            <person name="Howarth C."/>
            <person name="Imamovic A."/>
            <person name="Larimer J."/>
            <person name="McCowan C."/>
            <person name="Murphy C."/>
            <person name="Pearson M."/>
            <person name="Priest M."/>
            <person name="Roberts A."/>
            <person name="Saif S."/>
            <person name="Shea T."/>
            <person name="Sykes S."/>
            <person name="Wortman J."/>
            <person name="Nusbaum C."/>
            <person name="Birren B."/>
        </authorList>
    </citation>
    <scope>NUCLEOTIDE SEQUENCE [LARGE SCALE GENOMIC DNA]</scope>
    <source>
        <strain evidence="2">CBS 10117</strain>
    </source>
</reference>
<organism evidence="2">
    <name type="scientific">Kwoniella dejecticola CBS 10117</name>
    <dbReference type="NCBI Taxonomy" id="1296121"/>
    <lineage>
        <taxon>Eukaryota</taxon>
        <taxon>Fungi</taxon>
        <taxon>Dikarya</taxon>
        <taxon>Basidiomycota</taxon>
        <taxon>Agaricomycotina</taxon>
        <taxon>Tremellomycetes</taxon>
        <taxon>Tremellales</taxon>
        <taxon>Cryptococcaceae</taxon>
        <taxon>Kwoniella</taxon>
    </lineage>
</organism>
<proteinExistence type="predicted"/>
<accession>A0A1A6A516</accession>
<dbReference type="AlphaFoldDB" id="A0A1A6A516"/>
<evidence type="ECO:0000256" key="1">
    <source>
        <dbReference type="SAM" id="MobiDB-lite"/>
    </source>
</evidence>
<protein>
    <submittedName>
        <fullName evidence="2">Uncharacterized protein</fullName>
    </submittedName>
</protein>
<dbReference type="EMBL" id="KI894031">
    <property type="protein sequence ID" value="OBR85157.1"/>
    <property type="molecule type" value="Genomic_DNA"/>
</dbReference>
<sequence length="119" mass="12865">MPVGPDKEAAKSRELEAVRVQSPTAAWRGRGSWGGGAGIPHSATPSAWNHSKAQKSRTKIITQTEGNTFFPPSTKPDAFVAGPVWKSETVRLLCRNNGCAPGDSLRQGWYALMCNLSRK</sequence>
<name>A0A1A6A516_9TREE</name>
<feature type="compositionally biased region" description="Basic and acidic residues" evidence="1">
    <location>
        <begin position="1"/>
        <end position="17"/>
    </location>
</feature>
<feature type="region of interest" description="Disordered" evidence="1">
    <location>
        <begin position="1"/>
        <end position="55"/>
    </location>
</feature>
<gene>
    <name evidence="2" type="ORF">I303_04489</name>
</gene>
<evidence type="ECO:0000313" key="2">
    <source>
        <dbReference type="EMBL" id="OBR85157.1"/>
    </source>
</evidence>
<dbReference type="VEuPathDB" id="FungiDB:I303_04489"/>